<accession>A0A3Q8CDC6</accession>
<dbReference type="Proteomes" id="UP000324497">
    <property type="component" value="Chromosome"/>
</dbReference>
<dbReference type="KEGG" id="lng:BSQ50_09395"/>
<feature type="region of interest" description="Disordered" evidence="4">
    <location>
        <begin position="115"/>
        <end position="180"/>
    </location>
</feature>
<feature type="compositionally biased region" description="Polar residues" evidence="4">
    <location>
        <begin position="171"/>
        <end position="180"/>
    </location>
</feature>
<dbReference type="SMART" id="SM00877">
    <property type="entry name" value="BMC"/>
    <property type="match status" value="1"/>
</dbReference>
<evidence type="ECO:0000256" key="4">
    <source>
        <dbReference type="SAM" id="MobiDB-lite"/>
    </source>
</evidence>
<protein>
    <recommendedName>
        <fullName evidence="5">BMC domain-containing protein</fullName>
    </recommendedName>
</protein>
<evidence type="ECO:0000313" key="6">
    <source>
        <dbReference type="EMBL" id="AUJ32728.1"/>
    </source>
</evidence>
<dbReference type="InterPro" id="IPR000249">
    <property type="entry name" value="BMC_dom"/>
</dbReference>
<dbReference type="PANTHER" id="PTHR33941">
    <property type="entry name" value="PROPANEDIOL UTILIZATION PROTEIN PDUA"/>
    <property type="match status" value="1"/>
</dbReference>
<evidence type="ECO:0000313" key="7">
    <source>
        <dbReference type="Proteomes" id="UP000324497"/>
    </source>
</evidence>
<dbReference type="PANTHER" id="PTHR33941:SF11">
    <property type="entry name" value="BACTERIAL MICROCOMPARTMENT SHELL PROTEIN PDUJ"/>
    <property type="match status" value="1"/>
</dbReference>
<evidence type="ECO:0000256" key="2">
    <source>
        <dbReference type="ARBA" id="ARBA00024446"/>
    </source>
</evidence>
<dbReference type="InterPro" id="IPR050575">
    <property type="entry name" value="BMC_shell"/>
</dbReference>
<sequence>MNDALGMLEVRGYVAAIEYADVMVKAANVKIIKVQKTRGMGWMTVLVTGNVAAVQASVHTAQMSAIENHQFISSKVIPRPHGDIDIFLEKPVLEKKNKKVSEKQQLKAETSKIDNNLPNKKNIAPVKETGITDKTSSNESRTKVTKPESSVTKATPKTTSKTAPKVISRVNKGTNQLKKK</sequence>
<dbReference type="RefSeq" id="WP_148126992.1">
    <property type="nucleotide sequence ID" value="NZ_CP018180.1"/>
</dbReference>
<organism evidence="6 7">
    <name type="scientific">Liquorilactobacillus nagelii</name>
    <dbReference type="NCBI Taxonomy" id="82688"/>
    <lineage>
        <taxon>Bacteria</taxon>
        <taxon>Bacillati</taxon>
        <taxon>Bacillota</taxon>
        <taxon>Bacilli</taxon>
        <taxon>Lactobacillales</taxon>
        <taxon>Lactobacillaceae</taxon>
        <taxon>Liquorilactobacillus</taxon>
    </lineage>
</organism>
<dbReference type="SUPFAM" id="SSF143414">
    <property type="entry name" value="CcmK-like"/>
    <property type="match status" value="1"/>
</dbReference>
<evidence type="ECO:0000256" key="3">
    <source>
        <dbReference type="PROSITE-ProRule" id="PRU01278"/>
    </source>
</evidence>
<dbReference type="Gene3D" id="3.30.70.1710">
    <property type="match status" value="1"/>
</dbReference>
<evidence type="ECO:0000256" key="1">
    <source>
        <dbReference type="ARBA" id="ARBA00024322"/>
    </source>
</evidence>
<evidence type="ECO:0000259" key="5">
    <source>
        <dbReference type="PROSITE" id="PS51930"/>
    </source>
</evidence>
<dbReference type="PROSITE" id="PS51930">
    <property type="entry name" value="BMC_2"/>
    <property type="match status" value="1"/>
</dbReference>
<feature type="compositionally biased region" description="Low complexity" evidence="4">
    <location>
        <begin position="150"/>
        <end position="166"/>
    </location>
</feature>
<dbReference type="InterPro" id="IPR044872">
    <property type="entry name" value="CcmK/CsoS1_BMC"/>
</dbReference>
<dbReference type="CDD" id="cd07045">
    <property type="entry name" value="BMC_CcmK_like"/>
    <property type="match status" value="1"/>
</dbReference>
<keyword evidence="7" id="KW-1185">Reference proteome</keyword>
<dbReference type="EMBL" id="CP018180">
    <property type="protein sequence ID" value="AUJ32728.1"/>
    <property type="molecule type" value="Genomic_DNA"/>
</dbReference>
<dbReference type="GO" id="GO:0031469">
    <property type="term" value="C:bacterial microcompartment"/>
    <property type="evidence" value="ECO:0007669"/>
    <property type="project" value="UniProtKB-SubCell"/>
</dbReference>
<gene>
    <name evidence="6" type="ORF">BSQ50_09395</name>
</gene>
<feature type="domain" description="BMC" evidence="5">
    <location>
        <begin position="4"/>
        <end position="89"/>
    </location>
</feature>
<dbReference type="AlphaFoldDB" id="A0A3Q8CDC6"/>
<dbReference type="Pfam" id="PF00936">
    <property type="entry name" value="BMC"/>
    <property type="match status" value="1"/>
</dbReference>
<dbReference type="InterPro" id="IPR037233">
    <property type="entry name" value="CcmK-like_sf"/>
</dbReference>
<name>A0A3Q8CDC6_9LACO</name>
<comment type="subcellular location">
    <subcellularLocation>
        <location evidence="1">Bacterial microcompartment</location>
    </subcellularLocation>
</comment>
<reference evidence="6 7" key="1">
    <citation type="submission" date="2016-11" db="EMBL/GenBank/DDBJ databases">
        <title>Interaction between Lactobacillus species and yeast in water kefir.</title>
        <authorList>
            <person name="Behr J."/>
            <person name="Xu D."/>
            <person name="Vogel R.F."/>
        </authorList>
    </citation>
    <scope>NUCLEOTIDE SEQUENCE [LARGE SCALE GENOMIC DNA]</scope>
    <source>
        <strain evidence="6 7">TMW 1.1827</strain>
    </source>
</reference>
<proteinExistence type="inferred from homology"/>
<keyword evidence="2" id="KW-1283">Bacterial microcompartment</keyword>
<comment type="similarity">
    <text evidence="3">Belongs to the bacterial microcompartments protein family.</text>
</comment>